<organism evidence="2 3">
    <name type="scientific">Hyphomonas atlantica</name>
    <dbReference type="NCBI Taxonomy" id="1280948"/>
    <lineage>
        <taxon>Bacteria</taxon>
        <taxon>Pseudomonadati</taxon>
        <taxon>Pseudomonadota</taxon>
        <taxon>Alphaproteobacteria</taxon>
        <taxon>Hyphomonadales</taxon>
        <taxon>Hyphomonadaceae</taxon>
        <taxon>Hyphomonas</taxon>
    </lineage>
</organism>
<accession>A0A3B9KXB7</accession>
<evidence type="ECO:0000313" key="3">
    <source>
        <dbReference type="Proteomes" id="UP000259173"/>
    </source>
</evidence>
<comment type="caution">
    <text evidence="2">The sequence shown here is derived from an EMBL/GenBank/DDBJ whole genome shotgun (WGS) entry which is preliminary data.</text>
</comment>
<proteinExistence type="predicted"/>
<evidence type="ECO:0000313" key="2">
    <source>
        <dbReference type="EMBL" id="HAE92955.1"/>
    </source>
</evidence>
<dbReference type="EMBL" id="DMBR01000009">
    <property type="protein sequence ID" value="HAE92955.1"/>
    <property type="molecule type" value="Genomic_DNA"/>
</dbReference>
<keyword evidence="1" id="KW-0812">Transmembrane</keyword>
<feature type="transmembrane region" description="Helical" evidence="1">
    <location>
        <begin position="41"/>
        <end position="63"/>
    </location>
</feature>
<dbReference type="Proteomes" id="UP000259173">
    <property type="component" value="Unassembled WGS sequence"/>
</dbReference>
<gene>
    <name evidence="2" type="ORF">DCG65_00230</name>
</gene>
<keyword evidence="1" id="KW-1133">Transmembrane helix</keyword>
<dbReference type="AlphaFoldDB" id="A0A3B9KXB7"/>
<feature type="transmembrane region" description="Helical" evidence="1">
    <location>
        <begin position="69"/>
        <end position="94"/>
    </location>
</feature>
<protein>
    <submittedName>
        <fullName evidence="2">Uncharacterized protein</fullName>
    </submittedName>
</protein>
<evidence type="ECO:0000256" key="1">
    <source>
        <dbReference type="SAM" id="Phobius"/>
    </source>
</evidence>
<keyword evidence="1" id="KW-0472">Membrane</keyword>
<reference evidence="2 3" key="1">
    <citation type="journal article" date="2018" name="Nat. Biotechnol.">
        <title>A standardized bacterial taxonomy based on genome phylogeny substantially revises the tree of life.</title>
        <authorList>
            <person name="Parks D.H."/>
            <person name="Chuvochina M."/>
            <person name="Waite D.W."/>
            <person name="Rinke C."/>
            <person name="Skarshewski A."/>
            <person name="Chaumeil P.A."/>
            <person name="Hugenholtz P."/>
        </authorList>
    </citation>
    <scope>NUCLEOTIDE SEQUENCE [LARGE SCALE GENOMIC DNA]</scope>
    <source>
        <strain evidence="2">UBA8557</strain>
    </source>
</reference>
<feature type="transmembrane region" description="Helical" evidence="1">
    <location>
        <begin position="12"/>
        <end position="34"/>
    </location>
</feature>
<sequence length="444" mass="47838">MFEIDDLANPVVLGQAIGAFAIMSALSAGLAGAFKQQLPRFAHSISLVIVGAVASVLGAFGFADGGPPAWLVAGLQYGLPCAAAALVAFILGLITQKAQYLWAYVVLAVFAAVGSAGSNVAQYYADDERIFDDPLMKGFAAIEDHYPLAWAELKRDLRAADLSVGKSAAPIVQTFYAKHQLEFFRMASDEAVAGVQKSVTRKLEYLANSNPTACVSLVSGKVPSELSSVLPYSIKLEEAESIENLIRSSGGSSSGVAGQEEAEALLVSAIQTLADQEPELFYAYVEDGVSEPPSDEETYRSFIAISKNLESHPVDKYARFVRSDLWLVSDNSMSEAAEVELALAALYADAAITRRELPIQIDQSTTLVNVSFNGRSYVYRYGLTGLFGSAADFRKWFERENVPNICIGEDTAPLIEFGVSFIYEYELNGAIVAIPIDQAICRKL</sequence>
<name>A0A3B9KXB7_9PROT</name>
<feature type="transmembrane region" description="Helical" evidence="1">
    <location>
        <begin position="101"/>
        <end position="125"/>
    </location>
</feature>